<proteinExistence type="inferred from homology"/>
<evidence type="ECO:0000256" key="7">
    <source>
        <dbReference type="ARBA" id="ARBA00023136"/>
    </source>
</evidence>
<feature type="transmembrane region" description="Helical" evidence="8">
    <location>
        <begin position="107"/>
        <end position="127"/>
    </location>
</feature>
<comment type="subcellular location">
    <subcellularLocation>
        <location evidence="1">Cell membrane</location>
        <topology evidence="1">Multi-pass membrane protein</topology>
    </subcellularLocation>
</comment>
<comment type="caution">
    <text evidence="9">The sequence shown here is derived from an EMBL/GenBank/DDBJ whole genome shotgun (WGS) entry which is preliminary data.</text>
</comment>
<feature type="transmembrane region" description="Helical" evidence="8">
    <location>
        <begin position="229"/>
        <end position="255"/>
    </location>
</feature>
<dbReference type="InterPro" id="IPR000522">
    <property type="entry name" value="ABC_transptr_permease_BtuC"/>
</dbReference>
<dbReference type="SUPFAM" id="SSF81345">
    <property type="entry name" value="ABC transporter involved in vitamin B12 uptake, BtuC"/>
    <property type="match status" value="1"/>
</dbReference>
<evidence type="ECO:0000256" key="6">
    <source>
        <dbReference type="ARBA" id="ARBA00022989"/>
    </source>
</evidence>
<evidence type="ECO:0000313" key="10">
    <source>
        <dbReference type="Proteomes" id="UP000004947"/>
    </source>
</evidence>
<dbReference type="PANTHER" id="PTHR30472">
    <property type="entry name" value="FERRIC ENTEROBACTIN TRANSPORT SYSTEM PERMEASE PROTEIN"/>
    <property type="match status" value="1"/>
</dbReference>
<organism evidence="9 10">
    <name type="scientific">Lentisphaera araneosa HTCC2155</name>
    <dbReference type="NCBI Taxonomy" id="313628"/>
    <lineage>
        <taxon>Bacteria</taxon>
        <taxon>Pseudomonadati</taxon>
        <taxon>Lentisphaerota</taxon>
        <taxon>Lentisphaeria</taxon>
        <taxon>Lentisphaerales</taxon>
        <taxon>Lentisphaeraceae</taxon>
        <taxon>Lentisphaera</taxon>
    </lineage>
</organism>
<protein>
    <submittedName>
        <fullName evidence="9">Transport system permease protein</fullName>
    </submittedName>
</protein>
<name>A6DUF9_9BACT</name>
<evidence type="ECO:0000256" key="2">
    <source>
        <dbReference type="ARBA" id="ARBA00007935"/>
    </source>
</evidence>
<dbReference type="Proteomes" id="UP000004947">
    <property type="component" value="Unassembled WGS sequence"/>
</dbReference>
<evidence type="ECO:0000256" key="3">
    <source>
        <dbReference type="ARBA" id="ARBA00022448"/>
    </source>
</evidence>
<feature type="non-terminal residue" evidence="9">
    <location>
        <position position="279"/>
    </location>
</feature>
<keyword evidence="10" id="KW-1185">Reference proteome</keyword>
<dbReference type="PANTHER" id="PTHR30472:SF25">
    <property type="entry name" value="ABC TRANSPORTER PERMEASE PROTEIN MJ0876-RELATED"/>
    <property type="match status" value="1"/>
</dbReference>
<evidence type="ECO:0000256" key="5">
    <source>
        <dbReference type="ARBA" id="ARBA00022692"/>
    </source>
</evidence>
<evidence type="ECO:0000256" key="1">
    <source>
        <dbReference type="ARBA" id="ARBA00004651"/>
    </source>
</evidence>
<sequence>MKSKLPLFLSLLALILCPLYGFSEIELANIFDPEHQQHLIFWQFRVPRILLCWVCGAGLAIGGMAFQALFRNELASPFTLGVSGGAALGVAVITMLEIQIINENSSVFYSLAAFLGCLIAIAFILIFHRLRPRAPIGDLLLAGVAISFVFNSLILFIQYMANPDDITSLVYWMMGGMQIVGYKPLLYIAPLVLPAMFIIYSLRSELDLLFSCEQLAATRGVQIRKCQRLIFLAVSLMCAGLVSLCGPIGFVGLVVPHIGRRIYGPNHKTLFWQSLFLGA</sequence>
<dbReference type="AlphaFoldDB" id="A6DUF9"/>
<accession>A6DUF9</accession>
<dbReference type="GO" id="GO:0005886">
    <property type="term" value="C:plasma membrane"/>
    <property type="evidence" value="ECO:0007669"/>
    <property type="project" value="UniProtKB-SubCell"/>
</dbReference>
<dbReference type="EMBL" id="ABCK01000056">
    <property type="protein sequence ID" value="EDM24719.1"/>
    <property type="molecule type" value="Genomic_DNA"/>
</dbReference>
<dbReference type="Pfam" id="PF01032">
    <property type="entry name" value="FecCD"/>
    <property type="match status" value="1"/>
</dbReference>
<keyword evidence="3" id="KW-0813">Transport</keyword>
<keyword evidence="6 8" id="KW-1133">Transmembrane helix</keyword>
<dbReference type="Gene3D" id="1.10.3470.10">
    <property type="entry name" value="ABC transporter involved in vitamin B12 uptake, BtuC"/>
    <property type="match status" value="1"/>
</dbReference>
<dbReference type="GO" id="GO:0022857">
    <property type="term" value="F:transmembrane transporter activity"/>
    <property type="evidence" value="ECO:0007669"/>
    <property type="project" value="InterPro"/>
</dbReference>
<keyword evidence="5 8" id="KW-0812">Transmembrane</keyword>
<reference evidence="9 10" key="1">
    <citation type="journal article" date="2010" name="J. Bacteriol.">
        <title>Genome sequence of Lentisphaera araneosa HTCC2155T, the type species of the order Lentisphaerales in the phylum Lentisphaerae.</title>
        <authorList>
            <person name="Thrash J.C."/>
            <person name="Cho J.C."/>
            <person name="Vergin K.L."/>
            <person name="Morris R.M."/>
            <person name="Giovannoni S.J."/>
        </authorList>
    </citation>
    <scope>NUCLEOTIDE SEQUENCE [LARGE SCALE GENOMIC DNA]</scope>
    <source>
        <strain evidence="9 10">HTCC2155</strain>
    </source>
</reference>
<dbReference type="STRING" id="313628.LNTAR_06059"/>
<feature type="transmembrane region" description="Helical" evidence="8">
    <location>
        <begin position="78"/>
        <end position="101"/>
    </location>
</feature>
<evidence type="ECO:0000256" key="4">
    <source>
        <dbReference type="ARBA" id="ARBA00022475"/>
    </source>
</evidence>
<dbReference type="OrthoDB" id="9792889at2"/>
<comment type="similarity">
    <text evidence="2">Belongs to the binding-protein-dependent transport system permease family. FecCD subfamily.</text>
</comment>
<evidence type="ECO:0000313" key="9">
    <source>
        <dbReference type="EMBL" id="EDM24719.1"/>
    </source>
</evidence>
<feature type="transmembrane region" description="Helical" evidence="8">
    <location>
        <begin position="181"/>
        <end position="202"/>
    </location>
</feature>
<feature type="transmembrane region" description="Helical" evidence="8">
    <location>
        <begin position="45"/>
        <end position="66"/>
    </location>
</feature>
<feature type="transmembrane region" description="Helical" evidence="8">
    <location>
        <begin position="139"/>
        <end position="161"/>
    </location>
</feature>
<keyword evidence="7 8" id="KW-0472">Membrane</keyword>
<dbReference type="RefSeq" id="WP_007281442.1">
    <property type="nucleotide sequence ID" value="NZ_ABCK01000056.1"/>
</dbReference>
<dbReference type="eggNOG" id="COG0609">
    <property type="taxonomic scope" value="Bacteria"/>
</dbReference>
<gene>
    <name evidence="9" type="ORF">LNTAR_06059</name>
</gene>
<evidence type="ECO:0000256" key="8">
    <source>
        <dbReference type="SAM" id="Phobius"/>
    </source>
</evidence>
<keyword evidence="4" id="KW-1003">Cell membrane</keyword>
<dbReference type="InterPro" id="IPR037294">
    <property type="entry name" value="ABC_BtuC-like"/>
</dbReference>
<dbReference type="CDD" id="cd06550">
    <property type="entry name" value="TM_ABC_iron-siderophores_like"/>
    <property type="match status" value="1"/>
</dbReference>